<keyword evidence="1 2" id="KW-0238">DNA-binding</keyword>
<feature type="DNA-binding region" description="H-T-H motif" evidence="2">
    <location>
        <begin position="25"/>
        <end position="44"/>
    </location>
</feature>
<dbReference type="SUPFAM" id="SSF46689">
    <property type="entry name" value="Homeodomain-like"/>
    <property type="match status" value="1"/>
</dbReference>
<evidence type="ECO:0000259" key="3">
    <source>
        <dbReference type="PROSITE" id="PS50977"/>
    </source>
</evidence>
<dbReference type="PROSITE" id="PS50977">
    <property type="entry name" value="HTH_TETR_2"/>
    <property type="match status" value="1"/>
</dbReference>
<organism evidence="4 5">
    <name type="scientific">Agromyces aurantiacus</name>
    <dbReference type="NCBI Taxonomy" id="165814"/>
    <lineage>
        <taxon>Bacteria</taxon>
        <taxon>Bacillati</taxon>
        <taxon>Actinomycetota</taxon>
        <taxon>Actinomycetes</taxon>
        <taxon>Micrococcales</taxon>
        <taxon>Microbacteriaceae</taxon>
        <taxon>Agromyces</taxon>
    </lineage>
</organism>
<dbReference type="InterPro" id="IPR041583">
    <property type="entry name" value="TetR_C_31"/>
</dbReference>
<dbReference type="Pfam" id="PF17940">
    <property type="entry name" value="TetR_C_31"/>
    <property type="match status" value="1"/>
</dbReference>
<feature type="domain" description="HTH tetR-type" evidence="3">
    <location>
        <begin position="2"/>
        <end position="62"/>
    </location>
</feature>
<dbReference type="RefSeq" id="WP_204395416.1">
    <property type="nucleotide sequence ID" value="NZ_JAFBBW010000001.1"/>
</dbReference>
<dbReference type="InterPro" id="IPR001647">
    <property type="entry name" value="HTH_TetR"/>
</dbReference>
<evidence type="ECO:0000256" key="1">
    <source>
        <dbReference type="ARBA" id="ARBA00023125"/>
    </source>
</evidence>
<dbReference type="EMBL" id="JBHSJC010000001">
    <property type="protein sequence ID" value="MFC4827328.1"/>
    <property type="molecule type" value="Genomic_DNA"/>
</dbReference>
<reference evidence="5" key="1">
    <citation type="journal article" date="2019" name="Int. J. Syst. Evol. Microbiol.">
        <title>The Global Catalogue of Microorganisms (GCM) 10K type strain sequencing project: providing services to taxonomists for standard genome sequencing and annotation.</title>
        <authorList>
            <consortium name="The Broad Institute Genomics Platform"/>
            <consortium name="The Broad Institute Genome Sequencing Center for Infectious Disease"/>
            <person name="Wu L."/>
            <person name="Ma J."/>
        </authorList>
    </citation>
    <scope>NUCLEOTIDE SEQUENCE [LARGE SCALE GENOMIC DNA]</scope>
    <source>
        <strain evidence="5">CGMCC 1.12192</strain>
    </source>
</reference>
<proteinExistence type="predicted"/>
<accession>A0ABV9QZL7</accession>
<comment type="caution">
    <text evidence="4">The sequence shown here is derived from an EMBL/GenBank/DDBJ whole genome shotgun (WGS) entry which is preliminary data.</text>
</comment>
<dbReference type="InterPro" id="IPR009057">
    <property type="entry name" value="Homeodomain-like_sf"/>
</dbReference>
<sequence length="178" mass="19315">MPDRRTTLADTALALVAEHGVKALTHRAVDAAAAVPPGTTSNHFRTRRALLDAVADRLEARDLALWEADADAAPPGTPDELAERLARYLEIFATSQAELTRARFAFSIAEPEAVVAGHGRFMVVAERMVEAAGVDDAPARARWLADYCDGMLLHQVTARRGEPVDEASHRAALRRLLD</sequence>
<name>A0ABV9QZL7_9MICO</name>
<dbReference type="Proteomes" id="UP001595960">
    <property type="component" value="Unassembled WGS sequence"/>
</dbReference>
<evidence type="ECO:0000256" key="2">
    <source>
        <dbReference type="PROSITE-ProRule" id="PRU00335"/>
    </source>
</evidence>
<dbReference type="Gene3D" id="1.10.357.10">
    <property type="entry name" value="Tetracycline Repressor, domain 2"/>
    <property type="match status" value="1"/>
</dbReference>
<protein>
    <submittedName>
        <fullName evidence="4">TetR/AcrR family transcriptional regulator</fullName>
    </submittedName>
</protein>
<gene>
    <name evidence="4" type="ORF">ACFPER_00895</name>
</gene>
<evidence type="ECO:0000313" key="5">
    <source>
        <dbReference type="Proteomes" id="UP001595960"/>
    </source>
</evidence>
<keyword evidence="5" id="KW-1185">Reference proteome</keyword>
<evidence type="ECO:0000313" key="4">
    <source>
        <dbReference type="EMBL" id="MFC4827328.1"/>
    </source>
</evidence>
<dbReference type="Pfam" id="PF00440">
    <property type="entry name" value="TetR_N"/>
    <property type="match status" value="1"/>
</dbReference>